<gene>
    <name evidence="3" type="ORF">HMPREF9624_00049</name>
</gene>
<dbReference type="Pfam" id="PF00990">
    <property type="entry name" value="GGDEF"/>
    <property type="match status" value="1"/>
</dbReference>
<dbReference type="SMART" id="SM00267">
    <property type="entry name" value="GGDEF"/>
    <property type="match status" value="1"/>
</dbReference>
<dbReference type="Gene3D" id="3.30.70.270">
    <property type="match status" value="1"/>
</dbReference>
<dbReference type="CDD" id="cd01949">
    <property type="entry name" value="GGDEF"/>
    <property type="match status" value="1"/>
</dbReference>
<evidence type="ECO:0000259" key="2">
    <source>
        <dbReference type="PROSITE" id="PS50887"/>
    </source>
</evidence>
<proteinExistence type="predicted"/>
<dbReference type="PANTHER" id="PTHR45138">
    <property type="entry name" value="REGULATORY COMPONENTS OF SENSORY TRANSDUCTION SYSTEM"/>
    <property type="match status" value="1"/>
</dbReference>
<dbReference type="InterPro" id="IPR011990">
    <property type="entry name" value="TPR-like_helical_dom_sf"/>
</dbReference>
<dbReference type="GO" id="GO:0043709">
    <property type="term" value="P:cell adhesion involved in single-species biofilm formation"/>
    <property type="evidence" value="ECO:0007669"/>
    <property type="project" value="TreeGrafter"/>
</dbReference>
<dbReference type="InterPro" id="IPR019734">
    <property type="entry name" value="TPR_rpt"/>
</dbReference>
<accession>G9WT15</accession>
<dbReference type="InterPro" id="IPR043128">
    <property type="entry name" value="Rev_trsase/Diguanyl_cyclase"/>
</dbReference>
<evidence type="ECO:0000313" key="4">
    <source>
        <dbReference type="Proteomes" id="UP000003527"/>
    </source>
</evidence>
<feature type="domain" description="GGDEF" evidence="2">
    <location>
        <begin position="423"/>
        <end position="560"/>
    </location>
</feature>
<name>G9WT15_9FIRM</name>
<dbReference type="NCBIfam" id="TIGR00254">
    <property type="entry name" value="GGDEF"/>
    <property type="match status" value="1"/>
</dbReference>
<dbReference type="PANTHER" id="PTHR45138:SF9">
    <property type="entry name" value="DIGUANYLATE CYCLASE DGCM-RELATED"/>
    <property type="match status" value="1"/>
</dbReference>
<dbReference type="Proteomes" id="UP000003527">
    <property type="component" value="Unassembled WGS sequence"/>
</dbReference>
<sequence length="570" mass="66073">MQIGFVNCLKEIKKLLQKVNTMDFKGYDKKIQEIIELVEKQYTLFDEEIFHNLGLLLGIAEELEDDALAGYVYYQLADAYYSFHFDVEGMQKYLSLGIKVQQEAQDFTLLAKSYNLLGITEFLRGNFGLAFDYYMSALDYCKSLTTKDSGLLGIINSNIARLFFMLNDYDHGRFYAEEALYEISGNIVDSSYVSNMISIYTFLGNIYLSRNRDVHAAQACMESLMEIARNSGYERELLSSVDILTFSIRLAHYGNKITERDMLIRRFSDKELLSALRTNMMEDVCDLADFFLEIDKVEESRKVLELLEAKLSEINLPEIEKRFIESKIRYFEKCGDLEKRNETSYHFYSLMKQQEMEKISAFLFALGIRQDLEDLKEQNAFMEEENVRLTKKAEYDELTGLPNRYHLSDFSDAAFERAYNGRTPFALEMVDVDYFKQYNDFYGHQKGDECLKLVAGEIKKLCQKHPGIYAARYGGDEFVLIYENMQDEEVLRYAKELGDGVKALNLQHSEKEGGVVTISQGIRNSIPSKKNRVWDYTFSADTALYQVKSKERGGIKLIHKAKLEGERMYV</sequence>
<dbReference type="GO" id="GO:0005886">
    <property type="term" value="C:plasma membrane"/>
    <property type="evidence" value="ECO:0007669"/>
    <property type="project" value="TreeGrafter"/>
</dbReference>
<dbReference type="HOGENOM" id="CLU_507033_0_0_9"/>
<dbReference type="InterPro" id="IPR029787">
    <property type="entry name" value="Nucleotide_cyclase"/>
</dbReference>
<reference evidence="3 4" key="1">
    <citation type="submission" date="2011-08" db="EMBL/GenBank/DDBJ databases">
        <title>The Genome Sequence of Oribacterium sp. ACB7.</title>
        <authorList>
            <consortium name="The Broad Institute Genome Sequencing Platform"/>
            <person name="Earl A."/>
            <person name="Ward D."/>
            <person name="Feldgarden M."/>
            <person name="Gevers D."/>
            <person name="Sizova M."/>
            <person name="Hazen A."/>
            <person name="Epstein S."/>
            <person name="Young S.K."/>
            <person name="Zeng Q."/>
            <person name="Gargeya S."/>
            <person name="Fitzgerald M."/>
            <person name="Haas B."/>
            <person name="Abouelleil A."/>
            <person name="Alvarado L."/>
            <person name="Arachchi H.M."/>
            <person name="Berlin A."/>
            <person name="Brown A."/>
            <person name="Chapman S.B."/>
            <person name="Chen Z."/>
            <person name="Dunbar C."/>
            <person name="Freedman E."/>
            <person name="Gearin G."/>
            <person name="Gellesch M."/>
            <person name="Goldberg J."/>
            <person name="Griggs A."/>
            <person name="Gujja S."/>
            <person name="Heiman D."/>
            <person name="Howarth C."/>
            <person name="Larson L."/>
            <person name="Lui A."/>
            <person name="MacDonald P.J.P."/>
            <person name="Montmayeur A."/>
            <person name="Murphy C."/>
            <person name="Neiman D."/>
            <person name="Pearson M."/>
            <person name="Priest M."/>
            <person name="Roberts A."/>
            <person name="Saif S."/>
            <person name="Shea T."/>
            <person name="Shenoy N."/>
            <person name="Sisk P."/>
            <person name="Stolte C."/>
            <person name="Sykes S."/>
            <person name="Wortman J."/>
            <person name="Nusbaum C."/>
            <person name="Birren B."/>
        </authorList>
    </citation>
    <scope>NUCLEOTIDE SEQUENCE [LARGE SCALE GENOMIC DNA]</scope>
    <source>
        <strain evidence="3 4">ACB7</strain>
    </source>
</reference>
<comment type="caution">
    <text evidence="3">The sequence shown here is derived from an EMBL/GenBank/DDBJ whole genome shotgun (WGS) entry which is preliminary data.</text>
</comment>
<evidence type="ECO:0000256" key="1">
    <source>
        <dbReference type="SAM" id="Coils"/>
    </source>
</evidence>
<dbReference type="GO" id="GO:0052621">
    <property type="term" value="F:diguanylate cyclase activity"/>
    <property type="evidence" value="ECO:0007669"/>
    <property type="project" value="TreeGrafter"/>
</dbReference>
<dbReference type="SMART" id="SM00028">
    <property type="entry name" value="TPR"/>
    <property type="match status" value="3"/>
</dbReference>
<dbReference type="PATRIC" id="fig|796944.3.peg.756"/>
<dbReference type="EMBL" id="AFZD01000012">
    <property type="protein sequence ID" value="EHL12847.1"/>
    <property type="molecule type" value="Genomic_DNA"/>
</dbReference>
<keyword evidence="4" id="KW-1185">Reference proteome</keyword>
<dbReference type="SUPFAM" id="SSF55073">
    <property type="entry name" value="Nucleotide cyclase"/>
    <property type="match status" value="1"/>
</dbReference>
<evidence type="ECO:0000313" key="3">
    <source>
        <dbReference type="EMBL" id="EHL12847.1"/>
    </source>
</evidence>
<feature type="coiled-coil region" evidence="1">
    <location>
        <begin position="365"/>
        <end position="392"/>
    </location>
</feature>
<keyword evidence="1" id="KW-0175">Coiled coil</keyword>
<dbReference type="SUPFAM" id="SSF48452">
    <property type="entry name" value="TPR-like"/>
    <property type="match status" value="1"/>
</dbReference>
<dbReference type="GO" id="GO:1902201">
    <property type="term" value="P:negative regulation of bacterial-type flagellum-dependent cell motility"/>
    <property type="evidence" value="ECO:0007669"/>
    <property type="project" value="TreeGrafter"/>
</dbReference>
<dbReference type="InterPro" id="IPR000160">
    <property type="entry name" value="GGDEF_dom"/>
</dbReference>
<dbReference type="PROSITE" id="PS50887">
    <property type="entry name" value="GGDEF"/>
    <property type="match status" value="1"/>
</dbReference>
<dbReference type="AlphaFoldDB" id="G9WT15"/>
<dbReference type="Gene3D" id="1.25.40.10">
    <property type="entry name" value="Tetratricopeptide repeat domain"/>
    <property type="match status" value="1"/>
</dbReference>
<dbReference type="InterPro" id="IPR050469">
    <property type="entry name" value="Diguanylate_Cyclase"/>
</dbReference>
<organism evidence="3 4">
    <name type="scientific">Oribacterium asaccharolyticum ACB7</name>
    <dbReference type="NCBI Taxonomy" id="796944"/>
    <lineage>
        <taxon>Bacteria</taxon>
        <taxon>Bacillati</taxon>
        <taxon>Bacillota</taxon>
        <taxon>Clostridia</taxon>
        <taxon>Lachnospirales</taxon>
        <taxon>Lachnospiraceae</taxon>
        <taxon>Oribacterium</taxon>
    </lineage>
</organism>
<protein>
    <recommendedName>
        <fullName evidence="2">GGDEF domain-containing protein</fullName>
    </recommendedName>
</protein>